<dbReference type="InterPro" id="IPR052710">
    <property type="entry name" value="CAAX_protease"/>
</dbReference>
<dbReference type="GO" id="GO:0004175">
    <property type="term" value="F:endopeptidase activity"/>
    <property type="evidence" value="ECO:0007669"/>
    <property type="project" value="UniProtKB-ARBA"/>
</dbReference>
<organism evidence="3 4">
    <name type="scientific">Arenimonas caeni</name>
    <dbReference type="NCBI Taxonomy" id="2058085"/>
    <lineage>
        <taxon>Bacteria</taxon>
        <taxon>Pseudomonadati</taxon>
        <taxon>Pseudomonadota</taxon>
        <taxon>Gammaproteobacteria</taxon>
        <taxon>Lysobacterales</taxon>
        <taxon>Lysobacteraceae</taxon>
        <taxon>Arenimonas</taxon>
    </lineage>
</organism>
<feature type="transmembrane region" description="Helical" evidence="1">
    <location>
        <begin position="185"/>
        <end position="205"/>
    </location>
</feature>
<gene>
    <name evidence="3" type="ORF">C6N40_10180</name>
</gene>
<dbReference type="InterPro" id="IPR003675">
    <property type="entry name" value="Rce1/LyrA-like_dom"/>
</dbReference>
<dbReference type="RefSeq" id="WP_106990914.1">
    <property type="nucleotide sequence ID" value="NZ_JAVEVW010000127.1"/>
</dbReference>
<dbReference type="Proteomes" id="UP000241736">
    <property type="component" value="Unassembled WGS sequence"/>
</dbReference>
<keyword evidence="1" id="KW-0472">Membrane</keyword>
<feature type="transmembrane region" description="Helical" evidence="1">
    <location>
        <begin position="107"/>
        <end position="131"/>
    </location>
</feature>
<dbReference type="GO" id="GO:0080120">
    <property type="term" value="P:CAAX-box protein maturation"/>
    <property type="evidence" value="ECO:0007669"/>
    <property type="project" value="UniProtKB-ARBA"/>
</dbReference>
<reference evidence="3 4" key="1">
    <citation type="submission" date="2018-03" db="EMBL/GenBank/DDBJ databases">
        <title>Arenimonas caeni sp. nov., isolated from activated sludge.</title>
        <authorList>
            <person name="Liu H."/>
        </authorList>
    </citation>
    <scope>NUCLEOTIDE SEQUENCE [LARGE SCALE GENOMIC DNA]</scope>
    <source>
        <strain evidence="4">z29</strain>
    </source>
</reference>
<dbReference type="EMBL" id="PVLF01000015">
    <property type="protein sequence ID" value="PRH81949.1"/>
    <property type="molecule type" value="Genomic_DNA"/>
</dbReference>
<proteinExistence type="predicted"/>
<dbReference type="OrthoDB" id="6024813at2"/>
<evidence type="ECO:0000313" key="4">
    <source>
        <dbReference type="Proteomes" id="UP000241736"/>
    </source>
</evidence>
<accession>A0A2P6M7I1</accession>
<feature type="transmembrane region" description="Helical" evidence="1">
    <location>
        <begin position="26"/>
        <end position="49"/>
    </location>
</feature>
<evidence type="ECO:0000259" key="2">
    <source>
        <dbReference type="Pfam" id="PF02517"/>
    </source>
</evidence>
<sequence length="267" mass="27003">MSEPAPAPGAPPPLPAPRPSNPWTGLALDVVLAVAGILIVSTLLIAPLVAIEAFRQSAAGQAIADGDALVQAALPQITVAAIVTTLVVGLLAWWLRGRRLAPPAPRLSLAGASALAVLAGVLVQGIALAAMQGLQAVAGEGPATPSNAAPILALQQASPVLTWLMVVVVAPLGEELLFRRVMLHRFMVAGRALAGLVVTSLLFAATHELGQGDGHSLLHWLGLIAVYTGMGMGFGAVYLRTGRLSSAVLAHAACNATAMAAMAFSGA</sequence>
<keyword evidence="1" id="KW-0812">Transmembrane</keyword>
<feature type="transmembrane region" description="Helical" evidence="1">
    <location>
        <begin position="69"/>
        <end position="95"/>
    </location>
</feature>
<dbReference type="Pfam" id="PF02517">
    <property type="entry name" value="Rce1-like"/>
    <property type="match status" value="1"/>
</dbReference>
<feature type="domain" description="CAAX prenyl protease 2/Lysostaphin resistance protein A-like" evidence="2">
    <location>
        <begin position="158"/>
        <end position="256"/>
    </location>
</feature>
<dbReference type="AlphaFoldDB" id="A0A2P6M7I1"/>
<dbReference type="PANTHER" id="PTHR36435:SF1">
    <property type="entry name" value="CAAX AMINO TERMINAL PROTEASE FAMILY PROTEIN"/>
    <property type="match status" value="1"/>
</dbReference>
<keyword evidence="1" id="KW-1133">Transmembrane helix</keyword>
<keyword evidence="4" id="KW-1185">Reference proteome</keyword>
<comment type="caution">
    <text evidence="3">The sequence shown here is derived from an EMBL/GenBank/DDBJ whole genome shotgun (WGS) entry which is preliminary data.</text>
</comment>
<feature type="transmembrane region" description="Helical" evidence="1">
    <location>
        <begin position="217"/>
        <end position="239"/>
    </location>
</feature>
<dbReference type="PANTHER" id="PTHR36435">
    <property type="entry name" value="SLR1288 PROTEIN"/>
    <property type="match status" value="1"/>
</dbReference>
<name>A0A2P6M7I1_9GAMM</name>
<protein>
    <recommendedName>
        <fullName evidence="2">CAAX prenyl protease 2/Lysostaphin resistance protein A-like domain-containing protein</fullName>
    </recommendedName>
</protein>
<evidence type="ECO:0000313" key="3">
    <source>
        <dbReference type="EMBL" id="PRH81949.1"/>
    </source>
</evidence>
<feature type="transmembrane region" description="Helical" evidence="1">
    <location>
        <begin position="246"/>
        <end position="264"/>
    </location>
</feature>
<evidence type="ECO:0000256" key="1">
    <source>
        <dbReference type="SAM" id="Phobius"/>
    </source>
</evidence>